<accession>A0ABD3PLL6</accession>
<protein>
    <recommendedName>
        <fullName evidence="4">Nuclear pore complex protein Nup85</fullName>
    </recommendedName>
</protein>
<name>A0ABD3PLL6_9STRA</name>
<gene>
    <name evidence="2" type="ORF">ACHAWO_011843</name>
</gene>
<feature type="compositionally biased region" description="Basic residues" evidence="1">
    <location>
        <begin position="1"/>
        <end position="10"/>
    </location>
</feature>
<comment type="caution">
    <text evidence="2">The sequence shown here is derived from an EMBL/GenBank/DDBJ whole genome shotgun (WGS) entry which is preliminary data.</text>
</comment>
<dbReference type="Proteomes" id="UP001530400">
    <property type="component" value="Unassembled WGS sequence"/>
</dbReference>
<organism evidence="2 3">
    <name type="scientific">Cyclotella atomus</name>
    <dbReference type="NCBI Taxonomy" id="382360"/>
    <lineage>
        <taxon>Eukaryota</taxon>
        <taxon>Sar</taxon>
        <taxon>Stramenopiles</taxon>
        <taxon>Ochrophyta</taxon>
        <taxon>Bacillariophyta</taxon>
        <taxon>Coscinodiscophyceae</taxon>
        <taxon>Thalassiosirophycidae</taxon>
        <taxon>Stephanodiscales</taxon>
        <taxon>Stephanodiscaceae</taxon>
        <taxon>Cyclotella</taxon>
    </lineage>
</organism>
<dbReference type="EMBL" id="JALLPJ020000557">
    <property type="protein sequence ID" value="KAL3788627.1"/>
    <property type="molecule type" value="Genomic_DNA"/>
</dbReference>
<evidence type="ECO:0000313" key="3">
    <source>
        <dbReference type="Proteomes" id="UP001530400"/>
    </source>
</evidence>
<reference evidence="2 3" key="1">
    <citation type="submission" date="2024-10" db="EMBL/GenBank/DDBJ databases">
        <title>Updated reference genomes for cyclostephanoid diatoms.</title>
        <authorList>
            <person name="Roberts W.R."/>
            <person name="Alverson A.J."/>
        </authorList>
    </citation>
    <scope>NUCLEOTIDE SEQUENCE [LARGE SCALE GENOMIC DNA]</scope>
    <source>
        <strain evidence="2 3">AJA010-31</strain>
    </source>
</reference>
<proteinExistence type="predicted"/>
<feature type="region of interest" description="Disordered" evidence="1">
    <location>
        <begin position="1"/>
        <end position="28"/>
    </location>
</feature>
<sequence length="467" mass="51943">MKSSGLRRPRLTNSSSDEHKSDKPLSLSEFTKASHQNLLLSRQADKQRQDDITINNQDAKQDENDDVSMAQCVTLLDPHLTIFRDTCIASQHKSKEGVDNDDTTGCKQDEVPSQLLRLARFFTWRWLPIKKALLRPPPLLELQDEQEVEISLTYRLRLAKACWKKGLLAAAEYESLSASFQSRKRGGDRQTGSDEKRYKSDSLLERVRLALMRLPTEVVTNERAMLAWRHVNAVLLEFCKSTNNSDDTGESIEQVTDWLLTSWTGLVLSQGMDTSSLSALNHSSSKSAIPAIETQFANLLSNRESSSDTLVLAQAAAKRIDELLTPDNLTSLNGIHIYSLAKLLARFHSAQLAEKHIAKSIAKCSEKGGMTFMEQWSRLMAVFVCLIGLVSYGESSSREQSAVLITGLEQKLLSKMSETVGNNVNANSGQTASSSNRIDHNADRARTQSFLKVIMNGAAHLCLTSRT</sequence>
<evidence type="ECO:0000313" key="2">
    <source>
        <dbReference type="EMBL" id="KAL3788627.1"/>
    </source>
</evidence>
<dbReference type="AlphaFoldDB" id="A0ABD3PLL6"/>
<keyword evidence="3" id="KW-1185">Reference proteome</keyword>
<evidence type="ECO:0000256" key="1">
    <source>
        <dbReference type="SAM" id="MobiDB-lite"/>
    </source>
</evidence>
<evidence type="ECO:0008006" key="4">
    <source>
        <dbReference type="Google" id="ProtNLM"/>
    </source>
</evidence>